<gene>
    <name evidence="2" type="ORF">EZS27_019706</name>
</gene>
<dbReference type="InterPro" id="IPR051396">
    <property type="entry name" value="Bact_Antivir_Def_Nuclease"/>
</dbReference>
<reference evidence="2" key="1">
    <citation type="submission" date="2019-03" db="EMBL/GenBank/DDBJ databases">
        <title>Single cell metagenomics reveals metabolic interactions within the superorganism composed of flagellate Streblomastix strix and complex community of Bacteroidetes bacteria on its surface.</title>
        <authorList>
            <person name="Treitli S.C."/>
            <person name="Kolisko M."/>
            <person name="Husnik F."/>
            <person name="Keeling P."/>
            <person name="Hampl V."/>
        </authorList>
    </citation>
    <scope>NUCLEOTIDE SEQUENCE</scope>
    <source>
        <strain evidence="2">STM</strain>
    </source>
</reference>
<dbReference type="Gene3D" id="3.40.50.300">
    <property type="entry name" value="P-loop containing nucleotide triphosphate hydrolases"/>
    <property type="match status" value="1"/>
</dbReference>
<proteinExistence type="predicted"/>
<dbReference type="PANTHER" id="PTHR43581:SF4">
    <property type="entry name" value="ATP_GTP PHOSPHATASE"/>
    <property type="match status" value="1"/>
</dbReference>
<evidence type="ECO:0000313" key="2">
    <source>
        <dbReference type="EMBL" id="KAA6331714.1"/>
    </source>
</evidence>
<dbReference type="InterPro" id="IPR041685">
    <property type="entry name" value="AAA_GajA/Old/RecF-like"/>
</dbReference>
<dbReference type="InterPro" id="IPR027417">
    <property type="entry name" value="P-loop_NTPase"/>
</dbReference>
<accession>A0A5J4RDY7</accession>
<organism evidence="2">
    <name type="scientific">termite gut metagenome</name>
    <dbReference type="NCBI Taxonomy" id="433724"/>
    <lineage>
        <taxon>unclassified sequences</taxon>
        <taxon>metagenomes</taxon>
        <taxon>organismal metagenomes</taxon>
    </lineage>
</organism>
<comment type="caution">
    <text evidence="2">The sequence shown here is derived from an EMBL/GenBank/DDBJ whole genome shotgun (WGS) entry which is preliminary data.</text>
</comment>
<dbReference type="SUPFAM" id="SSF52540">
    <property type="entry name" value="P-loop containing nucleoside triphosphate hydrolases"/>
    <property type="match status" value="1"/>
</dbReference>
<dbReference type="AlphaFoldDB" id="A0A5J4RDY7"/>
<sequence>MKHLIIKNVGPISYADIDLNKVNVIMGPQSSGKSTIAKIISYCQWLEKSFLSEGYTSGVYEITDFLQYHKINKEYLSENSLIMYHNEVSIEFPVQNMFSVKTEDGIAPFAYQQRKIIYIPAERNFVAAVPDLARYKGKYGFDNTMGFINAWYDAKTPDRFNILNLDVSYYNESSTDADTDIVVIKTKTGDKKIELSTASSGLQSIIPLLLTLNYHSDTIYKTPHSLSVREKNHLKQLEEDLQKTGSYYDSEQLKKNRADYYFTQYIIEEPEQNLFPSTQRDLLYHIIQTILKREKDSITLTTHSPYILYALNNCMMGYLVKDSMPEEETGTLPSHNSWINPADVCVWEIENGKLRSVQDKDRIISANYFDRQLTELTDEYYQMLNYYEDGE</sequence>
<dbReference type="EMBL" id="SNRY01001335">
    <property type="protein sequence ID" value="KAA6331714.1"/>
    <property type="molecule type" value="Genomic_DNA"/>
</dbReference>
<feature type="domain" description="Endonuclease GajA/Old nuclease/RecF-like AAA" evidence="1">
    <location>
        <begin position="1"/>
        <end position="257"/>
    </location>
</feature>
<dbReference type="PANTHER" id="PTHR43581">
    <property type="entry name" value="ATP/GTP PHOSPHATASE"/>
    <property type="match status" value="1"/>
</dbReference>
<protein>
    <recommendedName>
        <fullName evidence="1">Endonuclease GajA/Old nuclease/RecF-like AAA domain-containing protein</fullName>
    </recommendedName>
</protein>
<name>A0A5J4RDY7_9ZZZZ</name>
<evidence type="ECO:0000259" key="1">
    <source>
        <dbReference type="Pfam" id="PF13175"/>
    </source>
</evidence>
<dbReference type="Pfam" id="PF13175">
    <property type="entry name" value="AAA_15"/>
    <property type="match status" value="1"/>
</dbReference>